<sequence length="202" mass="21875">MKPLPLPVRLAAGIVALAVEQARDLPRLVVEFPVTAVSQALQASMRVQQKVTEVAIKGDRALGSLRPVEDKPSWATFDEDEPHTNGVVTALRPAGRPAEPPTRPEGTRVTDPPTPGAATPRVSQPVPVTREKPVRAPARKPAADVPSALPEYPELSIPQLRAKLRTLSLGDLRVLLEWEQAHEARPPFVTMLTNRITTVSEG</sequence>
<proteinExistence type="predicted"/>
<protein>
    <recommendedName>
        <fullName evidence="4">Lipid droplet-associated protein</fullName>
    </recommendedName>
</protein>
<dbReference type="AlphaFoldDB" id="A0A4Y3WTJ6"/>
<gene>
    <name evidence="2" type="ORF">PHY01_29590</name>
</gene>
<name>A0A4Y3WTJ6_9PSEU</name>
<dbReference type="EMBL" id="BJNG01000022">
    <property type="protein sequence ID" value="GEC20676.1"/>
    <property type="molecule type" value="Genomic_DNA"/>
</dbReference>
<dbReference type="OrthoDB" id="3544242at2"/>
<feature type="compositionally biased region" description="Low complexity" evidence="1">
    <location>
        <begin position="135"/>
        <end position="146"/>
    </location>
</feature>
<dbReference type="NCBIfam" id="NF033649">
    <property type="entry name" value="LipDrop_Rv1109c"/>
    <property type="match status" value="1"/>
</dbReference>
<dbReference type="RefSeq" id="WP_141279218.1">
    <property type="nucleotide sequence ID" value="NZ_BAAARZ010000003.1"/>
</dbReference>
<comment type="caution">
    <text evidence="2">The sequence shown here is derived from an EMBL/GenBank/DDBJ whole genome shotgun (WGS) entry which is preliminary data.</text>
</comment>
<evidence type="ECO:0008006" key="4">
    <source>
        <dbReference type="Google" id="ProtNLM"/>
    </source>
</evidence>
<accession>A0A4Y3WTJ6</accession>
<evidence type="ECO:0000313" key="3">
    <source>
        <dbReference type="Proteomes" id="UP000320338"/>
    </source>
</evidence>
<dbReference type="Proteomes" id="UP000320338">
    <property type="component" value="Unassembled WGS sequence"/>
</dbReference>
<evidence type="ECO:0000256" key="1">
    <source>
        <dbReference type="SAM" id="MobiDB-lite"/>
    </source>
</evidence>
<dbReference type="InterPro" id="IPR047728">
    <property type="entry name" value="LipDrop-assoc"/>
</dbReference>
<organism evidence="2 3">
    <name type="scientific">Pseudonocardia hydrocarbonoxydans</name>
    <dbReference type="NCBI Taxonomy" id="76726"/>
    <lineage>
        <taxon>Bacteria</taxon>
        <taxon>Bacillati</taxon>
        <taxon>Actinomycetota</taxon>
        <taxon>Actinomycetes</taxon>
        <taxon>Pseudonocardiales</taxon>
        <taxon>Pseudonocardiaceae</taxon>
        <taxon>Pseudonocardia</taxon>
    </lineage>
</organism>
<reference evidence="2 3" key="1">
    <citation type="submission" date="2019-06" db="EMBL/GenBank/DDBJ databases">
        <title>Whole genome shotgun sequence of Pseudonocardia hydrocarbonoxydans NBRC 14498.</title>
        <authorList>
            <person name="Hosoyama A."/>
            <person name="Uohara A."/>
            <person name="Ohji S."/>
            <person name="Ichikawa N."/>
        </authorList>
    </citation>
    <scope>NUCLEOTIDE SEQUENCE [LARGE SCALE GENOMIC DNA]</scope>
    <source>
        <strain evidence="2 3">NBRC 14498</strain>
    </source>
</reference>
<evidence type="ECO:0000313" key="2">
    <source>
        <dbReference type="EMBL" id="GEC20676.1"/>
    </source>
</evidence>
<keyword evidence="3" id="KW-1185">Reference proteome</keyword>
<feature type="region of interest" description="Disordered" evidence="1">
    <location>
        <begin position="72"/>
        <end position="149"/>
    </location>
</feature>